<dbReference type="InterPro" id="IPR051209">
    <property type="entry name" value="FAD-bind_Monooxygenase_sf"/>
</dbReference>
<dbReference type="InterPro" id="IPR036188">
    <property type="entry name" value="FAD/NAD-bd_sf"/>
</dbReference>
<sequence>MQAPETDGMTGPPLDLIVIGAGFGGIGMAAKALKAGLRVLVLERAGDVGGTWRDNIYPGCACDTQSHHYSYSFAMNPDWSRIYATQPEILSYLRDTAKRFGVTDHLRCGAGVTRACWDDAQGKWAVTTEDGATFTARFVVSAVGQLNQPMIPDFAGRDAFGGKLMHTAQWDPEYDLAGKRVIVIGNAASAIQAIPQIAQVAKHLTVLQRSPNWLVAKGDRPFEPHEKRRFRALPLLQRLYRWSIYWQWERSWPEFIDGSRQSRRQTEETRKHIAAEAGDLAPELTPDYPLGCRRILLADDYFPALQRDNVSLVTGQVETLTPDGLRTKGGQHIEADCIVLATGFHARDFLPGMEVEGRDGQTLSETWEKSGGPEAYLGIAVPGFPNFFLLYGPNTNLGHNSIVFMLECQIRYVLRAIARVRGRGDSQIEVTQGALDRRREVQERELARTAWAGRCTSWYKTATGKIINNWSAGTFKYWWLTRRPNLRDFTTR</sequence>
<dbReference type="PRINTS" id="PR00411">
    <property type="entry name" value="PNDRDTASEI"/>
</dbReference>
<dbReference type="EMBL" id="LAXI01000006">
    <property type="protein sequence ID" value="KRS17590.1"/>
    <property type="molecule type" value="Genomic_DNA"/>
</dbReference>
<gene>
    <name evidence="2" type="primary">hapE_1</name>
    <name evidence="2" type="ORF">RIdsm_00462</name>
    <name evidence="1" type="ORF">XM52_11225</name>
</gene>
<reference evidence="2 4" key="2">
    <citation type="submission" date="2018-08" db="EMBL/GenBank/DDBJ databases">
        <title>Genetic Globetrotter - A new plasmid hitch-hiking vast phylogenetic and geographic distances.</title>
        <authorList>
            <person name="Vollmers J."/>
            <person name="Petersen J."/>
        </authorList>
    </citation>
    <scope>NUCLEOTIDE SEQUENCE [LARGE SCALE GENOMIC DNA]</scope>
    <source>
        <strain evidence="2 4">DSM 26383</strain>
    </source>
</reference>
<dbReference type="AlphaFoldDB" id="A0A0T5P8Q8"/>
<organism evidence="1 3">
    <name type="scientific">Roseovarius indicus</name>
    <dbReference type="NCBI Taxonomy" id="540747"/>
    <lineage>
        <taxon>Bacteria</taxon>
        <taxon>Pseudomonadati</taxon>
        <taxon>Pseudomonadota</taxon>
        <taxon>Alphaproteobacteria</taxon>
        <taxon>Rhodobacterales</taxon>
        <taxon>Roseobacteraceae</taxon>
        <taxon>Roseovarius</taxon>
    </lineage>
</organism>
<dbReference type="Pfam" id="PF13738">
    <property type="entry name" value="Pyr_redox_3"/>
    <property type="match status" value="1"/>
</dbReference>
<proteinExistence type="predicted"/>
<dbReference type="PANTHER" id="PTHR42877">
    <property type="entry name" value="L-ORNITHINE N(5)-MONOOXYGENASE-RELATED"/>
    <property type="match status" value="1"/>
</dbReference>
<dbReference type="Gene3D" id="3.50.50.60">
    <property type="entry name" value="FAD/NAD(P)-binding domain"/>
    <property type="match status" value="2"/>
</dbReference>
<accession>A0A0T5P8Q8</accession>
<dbReference type="EC" id="1.14.13.84" evidence="2"/>
<evidence type="ECO:0000313" key="3">
    <source>
        <dbReference type="Proteomes" id="UP000051401"/>
    </source>
</evidence>
<evidence type="ECO:0000313" key="4">
    <source>
        <dbReference type="Proteomes" id="UP000325785"/>
    </source>
</evidence>
<protein>
    <submittedName>
        <fullName evidence="2">4-hydroxyacetophenone monooxygenase</fullName>
        <ecNumber evidence="2">1.14.13.84</ecNumber>
    </submittedName>
</protein>
<dbReference type="EMBL" id="CP031598">
    <property type="protein sequence ID" value="QEW24679.1"/>
    <property type="molecule type" value="Genomic_DNA"/>
</dbReference>
<dbReference type="Proteomes" id="UP000325785">
    <property type="component" value="Chromosome"/>
</dbReference>
<keyword evidence="2" id="KW-0503">Monooxygenase</keyword>
<dbReference type="STRING" id="540747.SAMN04488031_107252"/>
<reference evidence="1 3" key="1">
    <citation type="submission" date="2015-04" db="EMBL/GenBank/DDBJ databases">
        <title>The draft genome sequence of Roseovarius indicus B108T.</title>
        <authorList>
            <person name="Li G."/>
            <person name="Lai Q."/>
            <person name="Shao Z."/>
            <person name="Yan P."/>
        </authorList>
    </citation>
    <scope>NUCLEOTIDE SEQUENCE [LARGE SCALE GENOMIC DNA]</scope>
    <source>
        <strain evidence="1 3">B108</strain>
    </source>
</reference>
<evidence type="ECO:0000313" key="1">
    <source>
        <dbReference type="EMBL" id="KRS17590.1"/>
    </source>
</evidence>
<dbReference type="OrthoDB" id="9808049at2"/>
<dbReference type="Proteomes" id="UP000051401">
    <property type="component" value="Unassembled WGS sequence"/>
</dbReference>
<name>A0A0T5P8Q8_9RHOB</name>
<dbReference type="PATRIC" id="fig|540747.5.peg.5220"/>
<dbReference type="RefSeq" id="WP_057816229.1">
    <property type="nucleotide sequence ID" value="NZ_CP031598.1"/>
</dbReference>
<dbReference type="GO" id="GO:0033767">
    <property type="term" value="F:4-hydroxyacetophenone monooxygenase activity"/>
    <property type="evidence" value="ECO:0007669"/>
    <property type="project" value="UniProtKB-EC"/>
</dbReference>
<dbReference type="SUPFAM" id="SSF51905">
    <property type="entry name" value="FAD/NAD(P)-binding domain"/>
    <property type="match status" value="1"/>
</dbReference>
<dbReference type="PANTHER" id="PTHR42877:SF4">
    <property type="entry name" value="FAD_NAD(P)-BINDING DOMAIN-CONTAINING PROTEIN-RELATED"/>
    <property type="match status" value="1"/>
</dbReference>
<keyword evidence="3" id="KW-1185">Reference proteome</keyword>
<dbReference type="KEGG" id="rid:RIdsm_00462"/>
<evidence type="ECO:0000313" key="2">
    <source>
        <dbReference type="EMBL" id="QEW24679.1"/>
    </source>
</evidence>
<keyword evidence="2" id="KW-0560">Oxidoreductase</keyword>